<dbReference type="PANTHER" id="PTHR38689:SF1">
    <property type="entry name" value="SUCCINATE DEHYDROGENASE HYDROPHOBIC MEMBRANE ANCHOR SUBUNIT"/>
    <property type="match status" value="1"/>
</dbReference>
<evidence type="ECO:0000256" key="4">
    <source>
        <dbReference type="ARBA" id="ARBA00019425"/>
    </source>
</evidence>
<dbReference type="SUPFAM" id="SSF81343">
    <property type="entry name" value="Fumarate reductase respiratory complex transmembrane subunits"/>
    <property type="match status" value="1"/>
</dbReference>
<dbReference type="GO" id="GO:0020037">
    <property type="term" value="F:heme binding"/>
    <property type="evidence" value="ECO:0007669"/>
    <property type="project" value="InterPro"/>
</dbReference>
<evidence type="ECO:0000256" key="6">
    <source>
        <dbReference type="ARBA" id="ARBA00022475"/>
    </source>
</evidence>
<dbReference type="GO" id="GO:0046872">
    <property type="term" value="F:metal ion binding"/>
    <property type="evidence" value="ECO:0007669"/>
    <property type="project" value="UniProtKB-KW"/>
</dbReference>
<dbReference type="GO" id="GO:0005886">
    <property type="term" value="C:plasma membrane"/>
    <property type="evidence" value="ECO:0007669"/>
    <property type="project" value="UniProtKB-SubCell"/>
</dbReference>
<dbReference type="InterPro" id="IPR034804">
    <property type="entry name" value="SQR/QFR_C/D"/>
</dbReference>
<feature type="binding site" evidence="16">
    <location>
        <position position="83"/>
    </location>
    <ligand>
        <name>a ubiquinone</name>
        <dbReference type="ChEBI" id="CHEBI:16389"/>
    </ligand>
</feature>
<feature type="transmembrane region" description="Helical" evidence="18">
    <location>
        <begin position="21"/>
        <end position="39"/>
    </location>
</feature>
<dbReference type="RefSeq" id="WP_009205726.1">
    <property type="nucleotide sequence ID" value="NC_022357.1"/>
</dbReference>
<dbReference type="AlphaFoldDB" id="S6AC67"/>
<keyword evidence="11 17" id="KW-0479">Metal-binding</keyword>
<sequence>MVERIVSGAHYGLRDWLMQRVTGVAMALYSLFMVAFLLTHQPLQFEEWSGLFQNQWMRLASLLFLLNLYLHAWVGVRDILMDYVHPTVLRLTLEALVILALVGCTAWSVQILWSIR</sequence>
<feature type="binding site" description="axial binding residue" evidence="17">
    <location>
        <position position="71"/>
    </location>
    <ligand>
        <name>heme</name>
        <dbReference type="ChEBI" id="CHEBI:30413"/>
        <note>ligand shared with second transmembrane subunit</note>
    </ligand>
    <ligandPart>
        <name>Fe</name>
        <dbReference type="ChEBI" id="CHEBI:18248"/>
    </ligandPart>
</feature>
<comment type="cofactor">
    <cofactor evidence="17">
        <name>heme</name>
        <dbReference type="ChEBI" id="CHEBI:30413"/>
    </cofactor>
    <text evidence="17">The heme is bound between the two transmembrane subunits.</text>
</comment>
<dbReference type="Pfam" id="PF01127">
    <property type="entry name" value="Sdh_cyt"/>
    <property type="match status" value="1"/>
</dbReference>
<name>S6AC67_SULDS</name>
<evidence type="ECO:0000256" key="14">
    <source>
        <dbReference type="ARBA" id="ARBA00023004"/>
    </source>
</evidence>
<keyword evidence="5" id="KW-0813">Transport</keyword>
<evidence type="ECO:0000313" key="20">
    <source>
        <dbReference type="Proteomes" id="UP000015559"/>
    </source>
</evidence>
<dbReference type="PIRSF" id="PIRSF000169">
    <property type="entry name" value="SDH_D"/>
    <property type="match status" value="1"/>
</dbReference>
<evidence type="ECO:0000256" key="15">
    <source>
        <dbReference type="ARBA" id="ARBA00023136"/>
    </source>
</evidence>
<keyword evidence="7" id="KW-0997">Cell inner membrane</keyword>
<evidence type="ECO:0000256" key="17">
    <source>
        <dbReference type="PIRSR" id="PIRSR000169-2"/>
    </source>
</evidence>
<dbReference type="KEGG" id="sdr:SCD_n01495"/>
<dbReference type="GO" id="GO:0017004">
    <property type="term" value="P:cytochrome complex assembly"/>
    <property type="evidence" value="ECO:0007669"/>
    <property type="project" value="TreeGrafter"/>
</dbReference>
<evidence type="ECO:0000256" key="11">
    <source>
        <dbReference type="ARBA" id="ARBA00022723"/>
    </source>
</evidence>
<dbReference type="Proteomes" id="UP000015559">
    <property type="component" value="Chromosome"/>
</dbReference>
<reference evidence="19 20" key="1">
    <citation type="journal article" date="2012" name="Appl. Environ. Microbiol.">
        <title>Draft genome sequence of a psychrotolerant sulfur-oxidizing bacterium, Sulfuricella denitrificans skB26, and proteomic insights into cold adaptation.</title>
        <authorList>
            <person name="Watanabe T."/>
            <person name="Kojima H."/>
            <person name="Fukui M."/>
        </authorList>
    </citation>
    <scope>NUCLEOTIDE SEQUENCE [LARGE SCALE GENOMIC DNA]</scope>
    <source>
        <strain evidence="20">skB26</strain>
    </source>
</reference>
<comment type="subcellular location">
    <subcellularLocation>
        <location evidence="2">Cell inner membrane</location>
        <topology evidence="2">Multi-pass membrane protein</topology>
    </subcellularLocation>
</comment>
<dbReference type="UniPathway" id="UPA00223"/>
<keyword evidence="14 17" id="KW-0408">Iron</keyword>
<evidence type="ECO:0000256" key="2">
    <source>
        <dbReference type="ARBA" id="ARBA00004429"/>
    </source>
</evidence>
<evidence type="ECO:0000256" key="10">
    <source>
        <dbReference type="ARBA" id="ARBA00022692"/>
    </source>
</evidence>
<evidence type="ECO:0000256" key="18">
    <source>
        <dbReference type="SAM" id="Phobius"/>
    </source>
</evidence>
<proteinExistence type="predicted"/>
<dbReference type="OrthoDB" id="5612767at2"/>
<evidence type="ECO:0000256" key="1">
    <source>
        <dbReference type="ARBA" id="ARBA00004050"/>
    </source>
</evidence>
<evidence type="ECO:0000256" key="16">
    <source>
        <dbReference type="PIRSR" id="PIRSR000169-1"/>
    </source>
</evidence>
<evidence type="ECO:0000256" key="9">
    <source>
        <dbReference type="ARBA" id="ARBA00022617"/>
    </source>
</evidence>
<dbReference type="PANTHER" id="PTHR38689">
    <property type="entry name" value="SUCCINATE DEHYDROGENASE HYDROPHOBIC MEMBRANE ANCHOR SUBUNIT"/>
    <property type="match status" value="1"/>
</dbReference>
<evidence type="ECO:0000256" key="3">
    <source>
        <dbReference type="ARBA" id="ARBA00005163"/>
    </source>
</evidence>
<comment type="pathway">
    <text evidence="3">Carbohydrate metabolism; tricarboxylic acid cycle.</text>
</comment>
<evidence type="ECO:0000256" key="7">
    <source>
        <dbReference type="ARBA" id="ARBA00022519"/>
    </source>
</evidence>
<feature type="transmembrane region" description="Helical" evidence="18">
    <location>
        <begin position="88"/>
        <end position="113"/>
    </location>
</feature>
<keyword evidence="8" id="KW-0816">Tricarboxylic acid cycle</keyword>
<dbReference type="GO" id="GO:0006099">
    <property type="term" value="P:tricarboxylic acid cycle"/>
    <property type="evidence" value="ECO:0007669"/>
    <property type="project" value="UniProtKB-UniPathway"/>
</dbReference>
<organism evidence="19 20">
    <name type="scientific">Sulfuricella denitrificans (strain DSM 22764 / NBRC 105220 / skB26)</name>
    <dbReference type="NCBI Taxonomy" id="1163617"/>
    <lineage>
        <taxon>Bacteria</taxon>
        <taxon>Pseudomonadati</taxon>
        <taxon>Pseudomonadota</taxon>
        <taxon>Betaproteobacteria</taxon>
        <taxon>Nitrosomonadales</taxon>
        <taxon>Sulfuricellaceae</taxon>
        <taxon>Sulfuricella</taxon>
    </lineage>
</organism>
<evidence type="ECO:0000313" key="19">
    <source>
        <dbReference type="EMBL" id="BAN35318.1"/>
    </source>
</evidence>
<feature type="transmembrane region" description="Helical" evidence="18">
    <location>
        <begin position="59"/>
        <end position="76"/>
    </location>
</feature>
<dbReference type="GO" id="GO:0009055">
    <property type="term" value="F:electron transfer activity"/>
    <property type="evidence" value="ECO:0007669"/>
    <property type="project" value="TreeGrafter"/>
</dbReference>
<keyword evidence="6" id="KW-1003">Cell membrane</keyword>
<comment type="function">
    <text evidence="1">Membrane-anchoring subunit of succinate dehydrogenase (SDH).</text>
</comment>
<dbReference type="InterPro" id="IPR000701">
    <property type="entry name" value="SuccDH_FuR_B_TM-su"/>
</dbReference>
<keyword evidence="9 17" id="KW-0349">Heme</keyword>
<protein>
    <recommendedName>
        <fullName evidence="4">Succinate dehydrogenase hydrophobic membrane anchor subunit</fullName>
    </recommendedName>
</protein>
<evidence type="ECO:0000256" key="8">
    <source>
        <dbReference type="ARBA" id="ARBA00022532"/>
    </source>
</evidence>
<keyword evidence="13 18" id="KW-1133">Transmembrane helix</keyword>
<dbReference type="CDD" id="cd03494">
    <property type="entry name" value="SQR_TypeC_SdhD"/>
    <property type="match status" value="1"/>
</dbReference>
<keyword evidence="12" id="KW-0249">Electron transport</keyword>
<dbReference type="eggNOG" id="COG2142">
    <property type="taxonomic scope" value="Bacteria"/>
</dbReference>
<evidence type="ECO:0000256" key="5">
    <source>
        <dbReference type="ARBA" id="ARBA00022448"/>
    </source>
</evidence>
<keyword evidence="15 18" id="KW-0472">Membrane</keyword>
<gene>
    <name evidence="19" type="ORF">SCD_n01495</name>
</gene>
<dbReference type="EMBL" id="AP013066">
    <property type="protein sequence ID" value="BAN35318.1"/>
    <property type="molecule type" value="Genomic_DNA"/>
</dbReference>
<dbReference type="Gene3D" id="1.20.1300.10">
    <property type="entry name" value="Fumarate reductase/succinate dehydrogenase, transmembrane subunit"/>
    <property type="match status" value="1"/>
</dbReference>
<keyword evidence="10 18" id="KW-0812">Transmembrane</keyword>
<dbReference type="InterPro" id="IPR014312">
    <property type="entry name" value="Succ_DH_anchor"/>
</dbReference>
<keyword evidence="20" id="KW-1185">Reference proteome</keyword>
<dbReference type="STRING" id="1163617.SCD_n01495"/>
<accession>S6AC67</accession>
<dbReference type="HOGENOM" id="CLU_151315_2_1_4"/>
<evidence type="ECO:0000256" key="13">
    <source>
        <dbReference type="ARBA" id="ARBA00022989"/>
    </source>
</evidence>
<dbReference type="NCBIfam" id="TIGR02968">
    <property type="entry name" value="succ_dehyd_anc"/>
    <property type="match status" value="1"/>
</dbReference>
<evidence type="ECO:0000256" key="12">
    <source>
        <dbReference type="ARBA" id="ARBA00022982"/>
    </source>
</evidence>